<dbReference type="SUPFAM" id="SSF52540">
    <property type="entry name" value="P-loop containing nucleoside triphosphate hydrolases"/>
    <property type="match status" value="1"/>
</dbReference>
<comment type="similarity">
    <text evidence="1">Belongs to the ABC transporter superfamily.</text>
</comment>
<dbReference type="RefSeq" id="WP_377706802.1">
    <property type="nucleotide sequence ID" value="NZ_JBHRTE010000019.1"/>
</dbReference>
<comment type="caution">
    <text evidence="6">The sequence shown here is derived from an EMBL/GenBank/DDBJ whole genome shotgun (WGS) entry which is preliminary data.</text>
</comment>
<evidence type="ECO:0000313" key="7">
    <source>
        <dbReference type="Proteomes" id="UP001595557"/>
    </source>
</evidence>
<dbReference type="Proteomes" id="UP001595557">
    <property type="component" value="Unassembled WGS sequence"/>
</dbReference>
<dbReference type="PROSITE" id="PS00211">
    <property type="entry name" value="ABC_TRANSPORTER_1"/>
    <property type="match status" value="1"/>
</dbReference>
<dbReference type="SMART" id="SM00382">
    <property type="entry name" value="AAA"/>
    <property type="match status" value="1"/>
</dbReference>
<dbReference type="Gene3D" id="3.40.50.300">
    <property type="entry name" value="P-loop containing nucleotide triphosphate hydrolases"/>
    <property type="match status" value="1"/>
</dbReference>
<proteinExistence type="inferred from homology"/>
<evidence type="ECO:0000259" key="5">
    <source>
        <dbReference type="PROSITE" id="PS50893"/>
    </source>
</evidence>
<dbReference type="Pfam" id="PF00005">
    <property type="entry name" value="ABC_tran"/>
    <property type="match status" value="1"/>
</dbReference>
<dbReference type="PANTHER" id="PTHR43776">
    <property type="entry name" value="TRANSPORT ATP-BINDING PROTEIN"/>
    <property type="match status" value="1"/>
</dbReference>
<dbReference type="InterPro" id="IPR050319">
    <property type="entry name" value="ABC_transp_ATP-bind"/>
</dbReference>
<accession>A0ABV7ICJ9</accession>
<name>A0ABV7ICJ9_9RHOB</name>
<protein>
    <submittedName>
        <fullName evidence="6">ABC transporter ATP-binding protein</fullName>
    </submittedName>
</protein>
<dbReference type="PROSITE" id="PS50893">
    <property type="entry name" value="ABC_TRANSPORTER_2"/>
    <property type="match status" value="1"/>
</dbReference>
<keyword evidence="2" id="KW-0813">Transport</keyword>
<gene>
    <name evidence="6" type="ORF">ACFOD7_04260</name>
</gene>
<feature type="domain" description="ABC transporter" evidence="5">
    <location>
        <begin position="2"/>
        <end position="217"/>
    </location>
</feature>
<keyword evidence="7" id="KW-1185">Reference proteome</keyword>
<dbReference type="InterPro" id="IPR017871">
    <property type="entry name" value="ABC_transporter-like_CS"/>
</dbReference>
<evidence type="ECO:0000313" key="6">
    <source>
        <dbReference type="EMBL" id="MFC3167258.1"/>
    </source>
</evidence>
<evidence type="ECO:0000256" key="1">
    <source>
        <dbReference type="ARBA" id="ARBA00005417"/>
    </source>
</evidence>
<organism evidence="6 7">
    <name type="scientific">Paracoccus fontiphilus</name>
    <dbReference type="NCBI Taxonomy" id="1815556"/>
    <lineage>
        <taxon>Bacteria</taxon>
        <taxon>Pseudomonadati</taxon>
        <taxon>Pseudomonadota</taxon>
        <taxon>Alphaproteobacteria</taxon>
        <taxon>Rhodobacterales</taxon>
        <taxon>Paracoccaceae</taxon>
        <taxon>Paracoccus</taxon>
    </lineage>
</organism>
<dbReference type="InterPro" id="IPR027417">
    <property type="entry name" value="P-loop_NTPase"/>
</dbReference>
<sequence length="219" mass="22714">MLEGRDLSAGFGGRPLFSHLTICLPPGRILGLHGPSGAGKTTLGRVLAGLHRPGAGTVLLGGSPLPRTGPLPVQYLHQNPLAAMNPRWRIGRILSEGGHPDPGLQTATGIETGWLDRFPHELSGGQLQRVSILRALAAGPRHLVADEITAPLDPVAQARIWHLLADIAARDGIGILAISHDASLLERVAHSTVFLAPGAGLPGRQAEPAAAPAGRPLPA</sequence>
<evidence type="ECO:0000256" key="3">
    <source>
        <dbReference type="ARBA" id="ARBA00022741"/>
    </source>
</evidence>
<keyword evidence="3" id="KW-0547">Nucleotide-binding</keyword>
<evidence type="ECO:0000256" key="4">
    <source>
        <dbReference type="ARBA" id="ARBA00022840"/>
    </source>
</evidence>
<dbReference type="InterPro" id="IPR003593">
    <property type="entry name" value="AAA+_ATPase"/>
</dbReference>
<dbReference type="GO" id="GO:0005524">
    <property type="term" value="F:ATP binding"/>
    <property type="evidence" value="ECO:0007669"/>
    <property type="project" value="UniProtKB-KW"/>
</dbReference>
<dbReference type="EMBL" id="JBHRTE010000019">
    <property type="protein sequence ID" value="MFC3167258.1"/>
    <property type="molecule type" value="Genomic_DNA"/>
</dbReference>
<dbReference type="PANTHER" id="PTHR43776:SF7">
    <property type="entry name" value="D,D-DIPEPTIDE TRANSPORT ATP-BINDING PROTEIN DDPF-RELATED"/>
    <property type="match status" value="1"/>
</dbReference>
<reference evidence="7" key="1">
    <citation type="journal article" date="2019" name="Int. J. Syst. Evol. Microbiol.">
        <title>The Global Catalogue of Microorganisms (GCM) 10K type strain sequencing project: providing services to taxonomists for standard genome sequencing and annotation.</title>
        <authorList>
            <consortium name="The Broad Institute Genomics Platform"/>
            <consortium name="The Broad Institute Genome Sequencing Center for Infectious Disease"/>
            <person name="Wu L."/>
            <person name="Ma J."/>
        </authorList>
    </citation>
    <scope>NUCLEOTIDE SEQUENCE [LARGE SCALE GENOMIC DNA]</scope>
    <source>
        <strain evidence="7">KCTC 52239</strain>
    </source>
</reference>
<keyword evidence="4 6" id="KW-0067">ATP-binding</keyword>
<dbReference type="InterPro" id="IPR003439">
    <property type="entry name" value="ABC_transporter-like_ATP-bd"/>
</dbReference>
<evidence type="ECO:0000256" key="2">
    <source>
        <dbReference type="ARBA" id="ARBA00022448"/>
    </source>
</evidence>